<evidence type="ECO:0000259" key="11">
    <source>
        <dbReference type="PROSITE" id="PS51003"/>
    </source>
</evidence>
<dbReference type="GO" id="GO:0016491">
    <property type="term" value="F:oxidoreductase activity"/>
    <property type="evidence" value="ECO:0007669"/>
    <property type="project" value="InterPro"/>
</dbReference>
<dbReference type="InterPro" id="IPR027387">
    <property type="entry name" value="Cytb/b6-like_sf"/>
</dbReference>
<organism evidence="12 13">
    <name type="scientific">Candidatus Nitrohelix vancouverensis</name>
    <dbReference type="NCBI Taxonomy" id="2705534"/>
    <lineage>
        <taxon>Bacteria</taxon>
        <taxon>Pseudomonadati</taxon>
        <taxon>Nitrospinota/Tectimicrobiota group</taxon>
        <taxon>Nitrospinota</taxon>
        <taxon>Nitrospinia</taxon>
        <taxon>Nitrospinales</taxon>
        <taxon>Nitrospinaceae</taxon>
        <taxon>Candidatus Nitrohelix</taxon>
    </lineage>
</organism>
<dbReference type="GO" id="GO:0046872">
    <property type="term" value="F:metal ion binding"/>
    <property type="evidence" value="ECO:0007669"/>
    <property type="project" value="UniProtKB-KW"/>
</dbReference>
<dbReference type="Proteomes" id="UP000594464">
    <property type="component" value="Chromosome"/>
</dbReference>
<evidence type="ECO:0000256" key="6">
    <source>
        <dbReference type="ARBA" id="ARBA00022982"/>
    </source>
</evidence>
<evidence type="ECO:0000256" key="7">
    <source>
        <dbReference type="ARBA" id="ARBA00022989"/>
    </source>
</evidence>
<feature type="transmembrane region" description="Helical" evidence="10">
    <location>
        <begin position="21"/>
        <end position="43"/>
    </location>
</feature>
<evidence type="ECO:0000256" key="10">
    <source>
        <dbReference type="SAM" id="Phobius"/>
    </source>
</evidence>
<keyword evidence="5" id="KW-0479">Metal-binding</keyword>
<evidence type="ECO:0000256" key="9">
    <source>
        <dbReference type="ARBA" id="ARBA00023136"/>
    </source>
</evidence>
<evidence type="ECO:0000256" key="8">
    <source>
        <dbReference type="ARBA" id="ARBA00023004"/>
    </source>
</evidence>
<comment type="subcellular location">
    <subcellularLocation>
        <location evidence="1">Membrane</location>
        <topology evidence="1">Multi-pass membrane protein</topology>
    </subcellularLocation>
</comment>
<sequence length="250" mass="28555">MAVAPRKNPEATPEKVHVWPYLVRLEFMCAIIVILGLTVWSIMIDAPLEEAANPTKTPNPSKAPWYFLGLQDILVYFDPWFAGVVAPVLIIVGLMLIPYLDVNPKGNGYYTYTERKVAIWVYLFGFLVLWIALIIMGVFLRGPGWNLFMPWQYWDPHKVVALVSVDLPYAFGVRSYNMAMLFGGVVVCGYFAVGTAAYFFMERKAIKSVGLMRMFIKIQLILIMIGIVIKIVLRLAFNIKYVWVTPWFNV</sequence>
<dbReference type="AlphaFoldDB" id="A0A7T0C3V2"/>
<feature type="transmembrane region" description="Helical" evidence="10">
    <location>
        <begin position="178"/>
        <end position="200"/>
    </location>
</feature>
<keyword evidence="2" id="KW-0813">Transport</keyword>
<dbReference type="InterPro" id="IPR005798">
    <property type="entry name" value="Cyt_b/b6_C"/>
</dbReference>
<feature type="transmembrane region" description="Helical" evidence="10">
    <location>
        <begin position="120"/>
        <end position="140"/>
    </location>
</feature>
<accession>A0A7T0C3V2</accession>
<gene>
    <name evidence="12" type="ORF">G3M78_11980</name>
</gene>
<keyword evidence="8" id="KW-0408">Iron</keyword>
<evidence type="ECO:0000313" key="12">
    <source>
        <dbReference type="EMBL" id="QPJ66071.1"/>
    </source>
</evidence>
<feature type="domain" description="Cytochrome b/b6 C-terminal region profile" evidence="11">
    <location>
        <begin position="8"/>
        <end position="129"/>
    </location>
</feature>
<protein>
    <submittedName>
        <fullName evidence="12">Cytochrome C</fullName>
    </submittedName>
</protein>
<dbReference type="SUPFAM" id="SSF81648">
    <property type="entry name" value="a domain/subunit of cytochrome bc1 complex (Ubiquinol-cytochrome c reductase)"/>
    <property type="match status" value="1"/>
</dbReference>
<keyword evidence="3" id="KW-0349">Heme</keyword>
<keyword evidence="9 10" id="KW-0472">Membrane</keyword>
<dbReference type="EMBL" id="CP048620">
    <property type="protein sequence ID" value="QPJ66071.1"/>
    <property type="molecule type" value="Genomic_DNA"/>
</dbReference>
<evidence type="ECO:0000256" key="5">
    <source>
        <dbReference type="ARBA" id="ARBA00022723"/>
    </source>
</evidence>
<keyword evidence="6" id="KW-0249">Electron transport</keyword>
<evidence type="ECO:0000256" key="3">
    <source>
        <dbReference type="ARBA" id="ARBA00022617"/>
    </source>
</evidence>
<feature type="transmembrane region" description="Helical" evidence="10">
    <location>
        <begin position="220"/>
        <end position="243"/>
    </location>
</feature>
<dbReference type="GO" id="GO:0009055">
    <property type="term" value="F:electron transfer activity"/>
    <property type="evidence" value="ECO:0007669"/>
    <property type="project" value="InterPro"/>
</dbReference>
<evidence type="ECO:0000256" key="4">
    <source>
        <dbReference type="ARBA" id="ARBA00022692"/>
    </source>
</evidence>
<evidence type="ECO:0000256" key="1">
    <source>
        <dbReference type="ARBA" id="ARBA00004141"/>
    </source>
</evidence>
<dbReference type="PROSITE" id="PS51003">
    <property type="entry name" value="CYTB_CTER"/>
    <property type="match status" value="1"/>
</dbReference>
<dbReference type="InterPro" id="IPR036150">
    <property type="entry name" value="Cyt_b/b6_C_sf"/>
</dbReference>
<dbReference type="Gene3D" id="1.20.810.10">
    <property type="entry name" value="Cytochrome Bc1 Complex, Chain C"/>
    <property type="match status" value="1"/>
</dbReference>
<dbReference type="KEGG" id="nva:G3M78_11980"/>
<keyword evidence="7 10" id="KW-1133">Transmembrane helix</keyword>
<dbReference type="Pfam" id="PF00032">
    <property type="entry name" value="Cytochrom_B_C"/>
    <property type="match status" value="1"/>
</dbReference>
<evidence type="ECO:0000313" key="13">
    <source>
        <dbReference type="Proteomes" id="UP000594464"/>
    </source>
</evidence>
<evidence type="ECO:0000256" key="2">
    <source>
        <dbReference type="ARBA" id="ARBA00022448"/>
    </source>
</evidence>
<name>A0A7T0C3V2_9BACT</name>
<dbReference type="GO" id="GO:0016020">
    <property type="term" value="C:membrane"/>
    <property type="evidence" value="ECO:0007669"/>
    <property type="project" value="UniProtKB-SubCell"/>
</dbReference>
<proteinExistence type="predicted"/>
<feature type="transmembrane region" description="Helical" evidence="10">
    <location>
        <begin position="80"/>
        <end position="100"/>
    </location>
</feature>
<keyword evidence="4 10" id="KW-0812">Transmembrane</keyword>
<reference evidence="13" key="1">
    <citation type="submission" date="2020-02" db="EMBL/GenBank/DDBJ databases">
        <title>Genomic and physiological characterization of two novel Nitrospinaceae genera.</title>
        <authorList>
            <person name="Mueller A.J."/>
            <person name="Jung M.-Y."/>
            <person name="Strachan C.R."/>
            <person name="Herbold C.W."/>
            <person name="Kirkegaard R.H."/>
            <person name="Daims H."/>
        </authorList>
    </citation>
    <scope>NUCLEOTIDE SEQUENCE [LARGE SCALE GENOMIC DNA]</scope>
</reference>